<evidence type="ECO:0000313" key="1">
    <source>
        <dbReference type="EMBL" id="MBX66351.1"/>
    </source>
</evidence>
<sequence>MKVPYYDKMVGSASRSFANLLIIAERINKATGYNNWFGPYPMY</sequence>
<name>A0A2P2QH80_RHIMU</name>
<dbReference type="EMBL" id="GGEC01085867">
    <property type="protein sequence ID" value="MBX66351.1"/>
    <property type="molecule type" value="Transcribed_RNA"/>
</dbReference>
<accession>A0A2P2QH80</accession>
<protein>
    <submittedName>
        <fullName evidence="1">Uncharacterized protein</fullName>
    </submittedName>
</protein>
<proteinExistence type="predicted"/>
<dbReference type="AlphaFoldDB" id="A0A2P2QH80"/>
<organism evidence="1">
    <name type="scientific">Rhizophora mucronata</name>
    <name type="common">Asiatic mangrove</name>
    <dbReference type="NCBI Taxonomy" id="61149"/>
    <lineage>
        <taxon>Eukaryota</taxon>
        <taxon>Viridiplantae</taxon>
        <taxon>Streptophyta</taxon>
        <taxon>Embryophyta</taxon>
        <taxon>Tracheophyta</taxon>
        <taxon>Spermatophyta</taxon>
        <taxon>Magnoliopsida</taxon>
        <taxon>eudicotyledons</taxon>
        <taxon>Gunneridae</taxon>
        <taxon>Pentapetalae</taxon>
        <taxon>rosids</taxon>
        <taxon>fabids</taxon>
        <taxon>Malpighiales</taxon>
        <taxon>Rhizophoraceae</taxon>
        <taxon>Rhizophora</taxon>
    </lineage>
</organism>
<reference evidence="1" key="1">
    <citation type="submission" date="2018-02" db="EMBL/GenBank/DDBJ databases">
        <title>Rhizophora mucronata_Transcriptome.</title>
        <authorList>
            <person name="Meera S.P."/>
            <person name="Sreeshan A."/>
            <person name="Augustine A."/>
        </authorList>
    </citation>
    <scope>NUCLEOTIDE SEQUENCE</scope>
    <source>
        <tissue evidence="1">Leaf</tissue>
    </source>
</reference>